<keyword evidence="2" id="KW-0540">Nuclease</keyword>
<gene>
    <name evidence="2" type="ORF">IXB50_03840</name>
</gene>
<protein>
    <submittedName>
        <fullName evidence="2">Type I restriction endonuclease subunit R</fullName>
    </submittedName>
</protein>
<dbReference type="AlphaFoldDB" id="A0A947DD93"/>
<name>A0A947DD93_9CYAN</name>
<feature type="domain" description="Restriction endonuclease type I HsdR N-terminal" evidence="1">
    <location>
        <begin position="90"/>
        <end position="170"/>
    </location>
</feature>
<keyword evidence="2" id="KW-0378">Hydrolase</keyword>
<organism evidence="2 3">
    <name type="scientific">Leptothoe spongobia TAU-MAC 1115</name>
    <dbReference type="NCBI Taxonomy" id="1967444"/>
    <lineage>
        <taxon>Bacteria</taxon>
        <taxon>Bacillati</taxon>
        <taxon>Cyanobacteriota</taxon>
        <taxon>Cyanophyceae</taxon>
        <taxon>Nodosilineales</taxon>
        <taxon>Cymatolegaceae</taxon>
        <taxon>Leptothoe</taxon>
        <taxon>Leptothoe spongobia</taxon>
    </lineage>
</organism>
<dbReference type="GO" id="GO:0003677">
    <property type="term" value="F:DNA binding"/>
    <property type="evidence" value="ECO:0007669"/>
    <property type="project" value="UniProtKB-KW"/>
</dbReference>
<dbReference type="InterPro" id="IPR007409">
    <property type="entry name" value="Restrct_endonuc_type1_HsdR_N"/>
</dbReference>
<accession>A0A947DD93</accession>
<evidence type="ECO:0000259" key="1">
    <source>
        <dbReference type="Pfam" id="PF04313"/>
    </source>
</evidence>
<sequence>MSTLLAIEQTISSFQALHDRLGLNRATDASFFSEWLTPPLELTEDDRAFLDHLQQRYLNYYNADLLTEGTVLLSIVAPLLERLGCHEPPFFVQSEVPVRLEVTERDEIYRGRMDVLVLRNCIWILTLEAKRAKFAADIALPQCLAYMSAAPQQPTFGMVTNGSDFIFCKLDGSMYDFSDIFSLLSRKNKLFDVAKILSHLKNIQSEQQDSKAGPR</sequence>
<evidence type="ECO:0000313" key="2">
    <source>
        <dbReference type="EMBL" id="MBT9314553.1"/>
    </source>
</evidence>
<dbReference type="RefSeq" id="WP_215607624.1">
    <property type="nucleotide sequence ID" value="NZ_JADOES010000005.1"/>
</dbReference>
<dbReference type="Pfam" id="PF04313">
    <property type="entry name" value="HSDR_N"/>
    <property type="match status" value="1"/>
</dbReference>
<dbReference type="GO" id="GO:0009035">
    <property type="term" value="F:type I site-specific deoxyribonuclease activity"/>
    <property type="evidence" value="ECO:0007669"/>
    <property type="project" value="UniProtKB-EC"/>
</dbReference>
<reference evidence="2" key="2">
    <citation type="journal article" date="2021" name="Mar. Drugs">
        <title>Genome Reduction and Secondary Metabolism of the Marine Sponge-Associated Cyanobacterium Leptothoe.</title>
        <authorList>
            <person name="Konstantinou D."/>
            <person name="Popin R.V."/>
            <person name="Fewer D.P."/>
            <person name="Sivonen K."/>
            <person name="Gkelis S."/>
        </authorList>
    </citation>
    <scope>NUCLEOTIDE SEQUENCE</scope>
    <source>
        <strain evidence="2">TAU-MAC 1115</strain>
    </source>
</reference>
<proteinExistence type="predicted"/>
<dbReference type="EMBL" id="JADOES010000005">
    <property type="protein sequence ID" value="MBT9314553.1"/>
    <property type="molecule type" value="Genomic_DNA"/>
</dbReference>
<comment type="caution">
    <text evidence="2">The sequence shown here is derived from an EMBL/GenBank/DDBJ whole genome shotgun (WGS) entry which is preliminary data.</text>
</comment>
<reference evidence="2" key="1">
    <citation type="submission" date="2020-11" db="EMBL/GenBank/DDBJ databases">
        <authorList>
            <person name="Konstantinou D."/>
            <person name="Gkelis S."/>
            <person name="Popin R."/>
            <person name="Fewer D."/>
            <person name="Sivonen K."/>
        </authorList>
    </citation>
    <scope>NUCLEOTIDE SEQUENCE</scope>
    <source>
        <strain evidence="2">TAU-MAC 1115</strain>
    </source>
</reference>
<keyword evidence="3" id="KW-1185">Reference proteome</keyword>
<dbReference type="Proteomes" id="UP000717364">
    <property type="component" value="Unassembled WGS sequence"/>
</dbReference>
<keyword evidence="2" id="KW-0255">Endonuclease</keyword>
<dbReference type="GO" id="GO:0009307">
    <property type="term" value="P:DNA restriction-modification system"/>
    <property type="evidence" value="ECO:0007669"/>
    <property type="project" value="UniProtKB-KW"/>
</dbReference>
<evidence type="ECO:0000313" key="3">
    <source>
        <dbReference type="Proteomes" id="UP000717364"/>
    </source>
</evidence>
<dbReference type="GO" id="GO:0005524">
    <property type="term" value="F:ATP binding"/>
    <property type="evidence" value="ECO:0007669"/>
    <property type="project" value="UniProtKB-KW"/>
</dbReference>